<gene>
    <name evidence="8" type="ORF">HMPREF9194_01840</name>
</gene>
<dbReference type="STRING" id="1125699.HMPREF9194_01840"/>
<evidence type="ECO:0000313" key="9">
    <source>
        <dbReference type="Proteomes" id="UP000014541"/>
    </source>
</evidence>
<dbReference type="AlphaFoldDB" id="S3JZQ1"/>
<dbReference type="eggNOG" id="COG1466">
    <property type="taxonomic scope" value="Bacteria"/>
</dbReference>
<dbReference type="PATRIC" id="fig|1125699.3.peg.1858"/>
<comment type="caution">
    <text evidence="8">The sequence shown here is derived from an EMBL/GenBank/DDBJ whole genome shotgun (WGS) entry which is preliminary data.</text>
</comment>
<dbReference type="NCBIfam" id="TIGR01128">
    <property type="entry name" value="holA"/>
    <property type="match status" value="1"/>
</dbReference>
<evidence type="ECO:0000313" key="8">
    <source>
        <dbReference type="EMBL" id="EPF31493.1"/>
    </source>
</evidence>
<dbReference type="Proteomes" id="UP000014541">
    <property type="component" value="Unassembled WGS sequence"/>
</dbReference>
<comment type="catalytic activity">
    <reaction evidence="7">
        <text>DNA(n) + a 2'-deoxyribonucleoside 5'-triphosphate = DNA(n+1) + diphosphate</text>
        <dbReference type="Rhea" id="RHEA:22508"/>
        <dbReference type="Rhea" id="RHEA-COMP:17339"/>
        <dbReference type="Rhea" id="RHEA-COMP:17340"/>
        <dbReference type="ChEBI" id="CHEBI:33019"/>
        <dbReference type="ChEBI" id="CHEBI:61560"/>
        <dbReference type="ChEBI" id="CHEBI:173112"/>
        <dbReference type="EC" id="2.7.7.7"/>
    </reaction>
</comment>
<protein>
    <recommendedName>
        <fullName evidence="1">DNA-directed DNA polymerase</fullName>
        <ecNumber evidence="1">2.7.7.7</ecNumber>
    </recommendedName>
</protein>
<keyword evidence="9" id="KW-1185">Reference proteome</keyword>
<dbReference type="InterPro" id="IPR027417">
    <property type="entry name" value="P-loop_NTPase"/>
</dbReference>
<evidence type="ECO:0000256" key="4">
    <source>
        <dbReference type="ARBA" id="ARBA00022705"/>
    </source>
</evidence>
<dbReference type="RefSeq" id="WP_016526102.1">
    <property type="nucleotide sequence ID" value="NZ_KE332518.1"/>
</dbReference>
<dbReference type="PANTHER" id="PTHR34388:SF1">
    <property type="entry name" value="DNA POLYMERASE III SUBUNIT DELTA"/>
    <property type="match status" value="1"/>
</dbReference>
<dbReference type="GO" id="GO:0006261">
    <property type="term" value="P:DNA-templated DNA replication"/>
    <property type="evidence" value="ECO:0007669"/>
    <property type="project" value="TreeGrafter"/>
</dbReference>
<keyword evidence="2" id="KW-0808">Transferase</keyword>
<dbReference type="SUPFAM" id="SSF52540">
    <property type="entry name" value="P-loop containing nucleoside triphosphate hydrolases"/>
    <property type="match status" value="1"/>
</dbReference>
<accession>S3JZQ1</accession>
<dbReference type="Gene3D" id="1.10.8.60">
    <property type="match status" value="1"/>
</dbReference>
<comment type="similarity">
    <text evidence="6">Belongs to the DNA polymerase HolA subunit family.</text>
</comment>
<evidence type="ECO:0000256" key="2">
    <source>
        <dbReference type="ARBA" id="ARBA00022679"/>
    </source>
</evidence>
<evidence type="ECO:0000256" key="7">
    <source>
        <dbReference type="ARBA" id="ARBA00049244"/>
    </source>
</evidence>
<dbReference type="GO" id="GO:0003887">
    <property type="term" value="F:DNA-directed DNA polymerase activity"/>
    <property type="evidence" value="ECO:0007669"/>
    <property type="project" value="UniProtKB-KW"/>
</dbReference>
<dbReference type="SUPFAM" id="SSF48019">
    <property type="entry name" value="post-AAA+ oligomerization domain-like"/>
    <property type="match status" value="1"/>
</dbReference>
<dbReference type="Gene3D" id="3.40.50.300">
    <property type="entry name" value="P-loop containing nucleotide triphosphate hydrolases"/>
    <property type="match status" value="1"/>
</dbReference>
<evidence type="ECO:0000256" key="6">
    <source>
        <dbReference type="ARBA" id="ARBA00034754"/>
    </source>
</evidence>
<dbReference type="Gene3D" id="1.20.272.10">
    <property type="match status" value="1"/>
</dbReference>
<dbReference type="InterPro" id="IPR005790">
    <property type="entry name" value="DNA_polIII_delta"/>
</dbReference>
<keyword evidence="3" id="KW-0548">Nucleotidyltransferase</keyword>
<evidence type="ECO:0000256" key="3">
    <source>
        <dbReference type="ARBA" id="ARBA00022695"/>
    </source>
</evidence>
<evidence type="ECO:0000256" key="1">
    <source>
        <dbReference type="ARBA" id="ARBA00012417"/>
    </source>
</evidence>
<dbReference type="OrthoDB" id="367647at2"/>
<evidence type="ECO:0000256" key="5">
    <source>
        <dbReference type="ARBA" id="ARBA00022932"/>
    </source>
</evidence>
<keyword evidence="4" id="KW-0235">DNA replication</keyword>
<dbReference type="PANTHER" id="PTHR34388">
    <property type="entry name" value="DNA POLYMERASE III SUBUNIT DELTA"/>
    <property type="match status" value="1"/>
</dbReference>
<dbReference type="InterPro" id="IPR008921">
    <property type="entry name" value="DNA_pol3_clamp-load_cplx_C"/>
</dbReference>
<dbReference type="GO" id="GO:0009360">
    <property type="term" value="C:DNA polymerase III complex"/>
    <property type="evidence" value="ECO:0007669"/>
    <property type="project" value="TreeGrafter"/>
</dbReference>
<reference evidence="8 9" key="1">
    <citation type="submission" date="2013-04" db="EMBL/GenBank/DDBJ databases">
        <title>The Genome Sequence of Treponema maltophilum ATCC 51939.</title>
        <authorList>
            <consortium name="The Broad Institute Genomics Platform"/>
            <person name="Earl A."/>
            <person name="Ward D."/>
            <person name="Feldgarden M."/>
            <person name="Gevers D."/>
            <person name="Leonetti C."/>
            <person name="Blanton J.M."/>
            <person name="Dewhirst F.E."/>
            <person name="Izard J."/>
            <person name="Walker B."/>
            <person name="Young S."/>
            <person name="Zeng Q."/>
            <person name="Gargeya S."/>
            <person name="Fitzgerald M."/>
            <person name="Haas B."/>
            <person name="Abouelleil A."/>
            <person name="Allen A.W."/>
            <person name="Alvarado L."/>
            <person name="Arachchi H.M."/>
            <person name="Berlin A.M."/>
            <person name="Chapman S.B."/>
            <person name="Gainer-Dewar J."/>
            <person name="Goldberg J."/>
            <person name="Griggs A."/>
            <person name="Gujja S."/>
            <person name="Hansen M."/>
            <person name="Howarth C."/>
            <person name="Imamovic A."/>
            <person name="Ireland A."/>
            <person name="Larimer J."/>
            <person name="McCowan C."/>
            <person name="Murphy C."/>
            <person name="Pearson M."/>
            <person name="Poon T.W."/>
            <person name="Priest M."/>
            <person name="Roberts A."/>
            <person name="Saif S."/>
            <person name="Shea T."/>
            <person name="Sisk P."/>
            <person name="Sykes S."/>
            <person name="Wortman J."/>
            <person name="Nusbaum C."/>
            <person name="Birren B."/>
        </authorList>
    </citation>
    <scope>NUCLEOTIDE SEQUENCE [LARGE SCALE GENOMIC DNA]</scope>
    <source>
        <strain evidence="8 9">ATCC 51939</strain>
    </source>
</reference>
<keyword evidence="5" id="KW-0239">DNA-directed DNA polymerase</keyword>
<name>S3JZQ1_TREMA</name>
<dbReference type="EC" id="2.7.7.7" evidence="1"/>
<proteinExistence type="inferred from homology"/>
<organism evidence="8 9">
    <name type="scientific">Treponema maltophilum ATCC 51939</name>
    <dbReference type="NCBI Taxonomy" id="1125699"/>
    <lineage>
        <taxon>Bacteria</taxon>
        <taxon>Pseudomonadati</taxon>
        <taxon>Spirochaetota</taxon>
        <taxon>Spirochaetia</taxon>
        <taxon>Spirochaetales</taxon>
        <taxon>Treponemataceae</taxon>
        <taxon>Treponema</taxon>
    </lineage>
</organism>
<dbReference type="EMBL" id="ATFF01000006">
    <property type="protein sequence ID" value="EPF31493.1"/>
    <property type="molecule type" value="Genomic_DNA"/>
</dbReference>
<dbReference type="HOGENOM" id="CLU_821204_0_0_12"/>
<sequence>MPAFPLWLFTGPELGQKNDAIEEYRRKARSLGQIDEYTFYANDARVADIISLLQNGSLFAASRFIVLHCAEQIKLKADIDLIAQWAQEEAKQGSGGSSLLILESDETSVDKKLENIVPKQNRVIFWELFESQKSKWLENWFAKAGFSIDKDAVDTILDLVENNTEALRTECSRFLSCFEKNHRITADDVDAVLSRNRQESVFTLFAALCDASQSDERRLEDALTILQYLRSSKESSSVQLLAGLAYCFRKLGLWHRLHAEGGISDFDLKTKGFASKKMQSQYASAARLWDRSAAAACLARIARTDSTIRRNGKAGEEAELELMLYSLACKKGRAFESAENAG</sequence>
<dbReference type="GO" id="GO:0003677">
    <property type="term" value="F:DNA binding"/>
    <property type="evidence" value="ECO:0007669"/>
    <property type="project" value="InterPro"/>
</dbReference>